<proteinExistence type="inferred from homology"/>
<evidence type="ECO:0000256" key="6">
    <source>
        <dbReference type="ARBA" id="ARBA00022801"/>
    </source>
</evidence>
<dbReference type="InterPro" id="IPR002195">
    <property type="entry name" value="Dihydroorotase_CS"/>
</dbReference>
<evidence type="ECO:0000256" key="4">
    <source>
        <dbReference type="ARBA" id="ARBA00010286"/>
    </source>
</evidence>
<dbReference type="NCBIfam" id="TIGR00857">
    <property type="entry name" value="pyrC_multi"/>
    <property type="match status" value="1"/>
</dbReference>
<evidence type="ECO:0000313" key="9">
    <source>
        <dbReference type="Proteomes" id="UP000824124"/>
    </source>
</evidence>
<dbReference type="AlphaFoldDB" id="A0A9D1KZX5"/>
<evidence type="ECO:0000256" key="3">
    <source>
        <dbReference type="ARBA" id="ARBA00008829"/>
    </source>
</evidence>
<reference evidence="8" key="1">
    <citation type="submission" date="2020-10" db="EMBL/GenBank/DDBJ databases">
        <authorList>
            <person name="Gilroy R."/>
        </authorList>
    </citation>
    <scope>NUCLEOTIDE SEQUENCE</scope>
    <source>
        <strain evidence="8">2830</strain>
    </source>
</reference>
<dbReference type="GO" id="GO:0004038">
    <property type="term" value="F:allantoinase activity"/>
    <property type="evidence" value="ECO:0007669"/>
    <property type="project" value="TreeGrafter"/>
</dbReference>
<feature type="domain" description="Amidohydrolase-related" evidence="7">
    <location>
        <begin position="62"/>
        <end position="450"/>
    </location>
</feature>
<dbReference type="EMBL" id="DVMH01000033">
    <property type="protein sequence ID" value="HIU10906.1"/>
    <property type="molecule type" value="Genomic_DNA"/>
</dbReference>
<organism evidence="8 9">
    <name type="scientific">Candidatus Avidehalobacter gallistercoris</name>
    <dbReference type="NCBI Taxonomy" id="2840694"/>
    <lineage>
        <taxon>Bacteria</taxon>
        <taxon>Bacillati</taxon>
        <taxon>Bacillota</taxon>
        <taxon>Clostridia</taxon>
        <taxon>Eubacteriales</taxon>
        <taxon>Peptococcaceae</taxon>
        <taxon>Peptococcaceae incertae sedis</taxon>
        <taxon>Candidatus Avidehalobacter</taxon>
    </lineage>
</organism>
<keyword evidence="5" id="KW-0479">Metal-binding</keyword>
<dbReference type="Gene3D" id="2.30.40.10">
    <property type="entry name" value="Urease, subunit C, domain 1"/>
    <property type="match status" value="1"/>
</dbReference>
<dbReference type="GO" id="GO:0006145">
    <property type="term" value="P:purine nucleobase catabolic process"/>
    <property type="evidence" value="ECO:0007669"/>
    <property type="project" value="TreeGrafter"/>
</dbReference>
<dbReference type="GO" id="GO:0005737">
    <property type="term" value="C:cytoplasm"/>
    <property type="evidence" value="ECO:0007669"/>
    <property type="project" value="TreeGrafter"/>
</dbReference>
<evidence type="ECO:0000256" key="5">
    <source>
        <dbReference type="ARBA" id="ARBA00022723"/>
    </source>
</evidence>
<comment type="caution">
    <text evidence="8">The sequence shown here is derived from an EMBL/GenBank/DDBJ whole genome shotgun (WGS) entry which is preliminary data.</text>
</comment>
<dbReference type="SUPFAM" id="SSF51556">
    <property type="entry name" value="Metallo-dependent hydrolases"/>
    <property type="match status" value="1"/>
</dbReference>
<dbReference type="Pfam" id="PF01979">
    <property type="entry name" value="Amidohydro_1"/>
    <property type="match status" value="1"/>
</dbReference>
<comment type="function">
    <text evidence="2">Catalyzes the reversible cyclization of carbamoyl aspartate to dihydroorotate.</text>
</comment>
<dbReference type="FunFam" id="3.20.20.140:FF:000174">
    <property type="entry name" value="Dihydropyrimidinase-related protein 2"/>
    <property type="match status" value="1"/>
</dbReference>
<dbReference type="SUPFAM" id="SSF51338">
    <property type="entry name" value="Composite domain of metallo-dependent hydrolases"/>
    <property type="match status" value="1"/>
</dbReference>
<comment type="similarity">
    <text evidence="4">Belongs to the metallo-dependent hydrolases superfamily. DHOase family. Class I DHOase subfamily.</text>
</comment>
<evidence type="ECO:0000256" key="1">
    <source>
        <dbReference type="ARBA" id="ARBA00001947"/>
    </source>
</evidence>
<dbReference type="PANTHER" id="PTHR43668">
    <property type="entry name" value="ALLANTOINASE"/>
    <property type="match status" value="1"/>
</dbReference>
<evidence type="ECO:0000259" key="7">
    <source>
        <dbReference type="Pfam" id="PF01979"/>
    </source>
</evidence>
<evidence type="ECO:0000313" key="8">
    <source>
        <dbReference type="EMBL" id="HIU10906.1"/>
    </source>
</evidence>
<comment type="similarity">
    <text evidence="3">Belongs to the metallo-dependent hydrolases superfamily. Hydantoinase/dihydropyrimidinase family.</text>
</comment>
<dbReference type="InterPro" id="IPR011059">
    <property type="entry name" value="Metal-dep_hydrolase_composite"/>
</dbReference>
<evidence type="ECO:0000256" key="2">
    <source>
        <dbReference type="ARBA" id="ARBA00002368"/>
    </source>
</evidence>
<protein>
    <submittedName>
        <fullName evidence="8">Dihydroorotase family protein</fullName>
    </submittedName>
</protein>
<dbReference type="PROSITE" id="PS00483">
    <property type="entry name" value="DIHYDROOROTASE_2"/>
    <property type="match status" value="1"/>
</dbReference>
<dbReference type="Proteomes" id="UP000824124">
    <property type="component" value="Unassembled WGS sequence"/>
</dbReference>
<dbReference type="InterPro" id="IPR050138">
    <property type="entry name" value="DHOase/Allantoinase_Hydrolase"/>
</dbReference>
<keyword evidence="6" id="KW-0378">Hydrolase</keyword>
<reference evidence="8" key="2">
    <citation type="journal article" date="2021" name="PeerJ">
        <title>Extensive microbial diversity within the chicken gut microbiome revealed by metagenomics and culture.</title>
        <authorList>
            <person name="Gilroy R."/>
            <person name="Ravi A."/>
            <person name="Getino M."/>
            <person name="Pursley I."/>
            <person name="Horton D.L."/>
            <person name="Alikhan N.F."/>
            <person name="Baker D."/>
            <person name="Gharbi K."/>
            <person name="Hall N."/>
            <person name="Watson M."/>
            <person name="Adriaenssens E.M."/>
            <person name="Foster-Nyarko E."/>
            <person name="Jarju S."/>
            <person name="Secka A."/>
            <person name="Antonio M."/>
            <person name="Oren A."/>
            <person name="Chaudhuri R.R."/>
            <person name="La Ragione R."/>
            <person name="Hildebrand F."/>
            <person name="Pallen M.J."/>
        </authorList>
    </citation>
    <scope>NUCLEOTIDE SEQUENCE</scope>
    <source>
        <strain evidence="8">2830</strain>
    </source>
</reference>
<gene>
    <name evidence="8" type="ORF">IAB00_06685</name>
</gene>
<dbReference type="Gene3D" id="3.20.20.140">
    <property type="entry name" value="Metal-dependent hydrolases"/>
    <property type="match status" value="1"/>
</dbReference>
<dbReference type="InterPro" id="IPR006680">
    <property type="entry name" value="Amidohydro-rel"/>
</dbReference>
<sequence length="477" mass="51766">MTDKTMFDRPLLLQNASYYSAGEMHYGHLLLADGKVAAIYDELPPDMTVDADFQRYDATGRLVLPGCIDTHVHVREPGSPEKEDFLTGTAAALSAGVTTICQMPNVNPIPHDVASLEVTRQAAANKALCNVAVYAAAGADNTREFAALARAGICGLKTFLQPGKSGEPQYITVAQDDGDAELCALLAAGKSAGLRCFFHCEDYALIGKLEQQAHESGQENYSFHYKTRPNEAELNAVSRVLAAAAKTGAKVGIVHVSTVAAAEAISAAKRAGADVTCEVCFHHLFFDDSWLDKFGPYAKCNPPLRSKADVEGLWRFVNDGTVDYLGSDHAPHLLRQKQAGEKHIWLAPSGVAHMEIMLPLLLSAVKSGKLKMERLAELISENGYKAMGLYPQKGCITTGADADLTVIDTDVTWRFDHRQMQTKAREACRLFDGMEMTGRVEAAIVKGRLVYADGIVDYQSAGWGDVLTCHKNQWEGI</sequence>
<dbReference type="InterPro" id="IPR032466">
    <property type="entry name" value="Metal_Hydrolase"/>
</dbReference>
<accession>A0A9D1KZX5</accession>
<dbReference type="PANTHER" id="PTHR43668:SF2">
    <property type="entry name" value="ALLANTOINASE"/>
    <property type="match status" value="1"/>
</dbReference>
<dbReference type="GO" id="GO:0046872">
    <property type="term" value="F:metal ion binding"/>
    <property type="evidence" value="ECO:0007669"/>
    <property type="project" value="UniProtKB-KW"/>
</dbReference>
<name>A0A9D1KZX5_9FIRM</name>
<comment type="cofactor">
    <cofactor evidence="1">
        <name>Zn(2+)</name>
        <dbReference type="ChEBI" id="CHEBI:29105"/>
    </cofactor>
</comment>